<dbReference type="NCBIfam" id="TIGR01311">
    <property type="entry name" value="glycerol_kin"/>
    <property type="match status" value="1"/>
</dbReference>
<dbReference type="SUPFAM" id="SSF53067">
    <property type="entry name" value="Actin-like ATPase domain"/>
    <property type="match status" value="2"/>
</dbReference>
<dbReference type="PANTHER" id="PTHR10196:SF69">
    <property type="entry name" value="GLYCEROL KINASE"/>
    <property type="match status" value="1"/>
</dbReference>
<dbReference type="Gene3D" id="3.30.420.40">
    <property type="match status" value="2"/>
</dbReference>
<proteinExistence type="inferred from homology"/>
<evidence type="ECO:0000259" key="9">
    <source>
        <dbReference type="Pfam" id="PF02782"/>
    </source>
</evidence>
<evidence type="ECO:0000313" key="11">
    <source>
        <dbReference type="Proteomes" id="UP001501353"/>
    </source>
</evidence>
<reference evidence="11" key="1">
    <citation type="journal article" date="2019" name="Int. J. Syst. Evol. Microbiol.">
        <title>The Global Catalogue of Microorganisms (GCM) 10K type strain sequencing project: providing services to taxonomists for standard genome sequencing and annotation.</title>
        <authorList>
            <consortium name="The Broad Institute Genomics Platform"/>
            <consortium name="The Broad Institute Genome Sequencing Center for Infectious Disease"/>
            <person name="Wu L."/>
            <person name="Ma J."/>
        </authorList>
    </citation>
    <scope>NUCLEOTIDE SEQUENCE [LARGE SCALE GENOMIC DNA]</scope>
    <source>
        <strain evidence="11">JCM 16673</strain>
    </source>
</reference>
<dbReference type="NCBIfam" id="NF000756">
    <property type="entry name" value="PRK00047.1"/>
    <property type="match status" value="1"/>
</dbReference>
<feature type="binding site" evidence="7">
    <location>
        <position position="17"/>
    </location>
    <ligand>
        <name>ADP</name>
        <dbReference type="ChEBI" id="CHEBI:456216"/>
    </ligand>
</feature>
<dbReference type="GO" id="GO:0016301">
    <property type="term" value="F:kinase activity"/>
    <property type="evidence" value="ECO:0007669"/>
    <property type="project" value="UniProtKB-KW"/>
</dbReference>
<keyword evidence="2 7" id="KW-0808">Transferase</keyword>
<dbReference type="EC" id="2.7.1.30" evidence="7"/>
<feature type="binding site" evidence="7">
    <location>
        <position position="135"/>
    </location>
    <ligand>
        <name>glycerol</name>
        <dbReference type="ChEBI" id="CHEBI:17754"/>
    </ligand>
</feature>
<gene>
    <name evidence="7 10" type="primary">glpK</name>
    <name evidence="10" type="ORF">GCM10022212_10490</name>
</gene>
<dbReference type="InterPro" id="IPR018484">
    <property type="entry name" value="FGGY_N"/>
</dbReference>
<feature type="binding site" evidence="7">
    <location>
        <position position="309"/>
    </location>
    <ligand>
        <name>ADP</name>
        <dbReference type="ChEBI" id="CHEBI:456216"/>
    </ligand>
</feature>
<feature type="binding site" evidence="7">
    <location>
        <position position="84"/>
    </location>
    <ligand>
        <name>sn-glycerol 3-phosphate</name>
        <dbReference type="ChEBI" id="CHEBI:57597"/>
    </ligand>
</feature>
<feature type="binding site" evidence="7">
    <location>
        <position position="410"/>
    </location>
    <ligand>
        <name>ATP</name>
        <dbReference type="ChEBI" id="CHEBI:30616"/>
    </ligand>
</feature>
<feature type="domain" description="Carbohydrate kinase FGGY C-terminal" evidence="9">
    <location>
        <begin position="261"/>
        <end position="449"/>
    </location>
</feature>
<feature type="binding site" evidence="7">
    <location>
        <position position="15"/>
    </location>
    <ligand>
        <name>ATP</name>
        <dbReference type="ChEBI" id="CHEBI:30616"/>
    </ligand>
</feature>
<feature type="domain" description="Carbohydrate kinase FGGY N-terminal" evidence="8">
    <location>
        <begin position="5"/>
        <end position="251"/>
    </location>
</feature>
<dbReference type="Pfam" id="PF00370">
    <property type="entry name" value="FGGY_N"/>
    <property type="match status" value="1"/>
</dbReference>
<comment type="activity regulation">
    <text evidence="7">Inhibited by fructose 1,6-bisphosphate (FBP).</text>
</comment>
<dbReference type="InterPro" id="IPR005999">
    <property type="entry name" value="Glycerol_kin"/>
</dbReference>
<keyword evidence="3 7" id="KW-0547">Nucleotide-binding</keyword>
<evidence type="ECO:0000313" key="10">
    <source>
        <dbReference type="EMBL" id="GAA4017027.1"/>
    </source>
</evidence>
<evidence type="ECO:0000256" key="4">
    <source>
        <dbReference type="ARBA" id="ARBA00022777"/>
    </source>
</evidence>
<feature type="binding site" evidence="7">
    <location>
        <position position="244"/>
    </location>
    <ligand>
        <name>sn-glycerol 3-phosphate</name>
        <dbReference type="ChEBI" id="CHEBI:57597"/>
    </ligand>
</feature>
<dbReference type="HAMAP" id="MF_00186">
    <property type="entry name" value="Glycerol_kin"/>
    <property type="match status" value="1"/>
</dbReference>
<evidence type="ECO:0000259" key="8">
    <source>
        <dbReference type="Pfam" id="PF00370"/>
    </source>
</evidence>
<feature type="binding site" evidence="7">
    <location>
        <position position="13"/>
    </location>
    <ligand>
        <name>ADP</name>
        <dbReference type="ChEBI" id="CHEBI:456216"/>
    </ligand>
</feature>
<organism evidence="10 11">
    <name type="scientific">Actimicrobium antarcticum</name>
    <dbReference type="NCBI Taxonomy" id="1051899"/>
    <lineage>
        <taxon>Bacteria</taxon>
        <taxon>Pseudomonadati</taxon>
        <taxon>Pseudomonadota</taxon>
        <taxon>Betaproteobacteria</taxon>
        <taxon>Burkholderiales</taxon>
        <taxon>Oxalobacteraceae</taxon>
        <taxon>Actimicrobium</taxon>
    </lineage>
</organism>
<dbReference type="InterPro" id="IPR000577">
    <property type="entry name" value="Carb_kinase_FGGY"/>
</dbReference>
<comment type="catalytic activity">
    <reaction evidence="7">
        <text>glycerol + ATP = sn-glycerol 3-phosphate + ADP + H(+)</text>
        <dbReference type="Rhea" id="RHEA:21644"/>
        <dbReference type="ChEBI" id="CHEBI:15378"/>
        <dbReference type="ChEBI" id="CHEBI:17754"/>
        <dbReference type="ChEBI" id="CHEBI:30616"/>
        <dbReference type="ChEBI" id="CHEBI:57597"/>
        <dbReference type="ChEBI" id="CHEBI:456216"/>
        <dbReference type="EC" id="2.7.1.30"/>
    </reaction>
</comment>
<feature type="binding site" evidence="7">
    <location>
        <position position="245"/>
    </location>
    <ligand>
        <name>glycerol</name>
        <dbReference type="ChEBI" id="CHEBI:17754"/>
    </ligand>
</feature>
<dbReference type="PIRSF" id="PIRSF000538">
    <property type="entry name" value="GlpK"/>
    <property type="match status" value="1"/>
</dbReference>
<dbReference type="PROSITE" id="PS00933">
    <property type="entry name" value="FGGY_KINASES_1"/>
    <property type="match status" value="1"/>
</dbReference>
<feature type="binding site" evidence="7">
    <location>
        <position position="83"/>
    </location>
    <ligand>
        <name>sn-glycerol 3-phosphate</name>
        <dbReference type="ChEBI" id="CHEBI:57597"/>
    </ligand>
</feature>
<protein>
    <recommendedName>
        <fullName evidence="7">Glycerol kinase</fullName>
        <ecNumber evidence="7">2.7.1.30</ecNumber>
    </recommendedName>
    <alternativeName>
        <fullName evidence="7">ATP:glycerol 3-phosphotransferase</fullName>
    </alternativeName>
    <alternativeName>
        <fullName evidence="7">Glycerokinase</fullName>
        <shortName evidence="7">GK</shortName>
    </alternativeName>
</protein>
<dbReference type="Pfam" id="PF02782">
    <property type="entry name" value="FGGY_C"/>
    <property type="match status" value="1"/>
</dbReference>
<evidence type="ECO:0000256" key="2">
    <source>
        <dbReference type="ARBA" id="ARBA00022679"/>
    </source>
</evidence>
<feature type="binding site" evidence="7">
    <location>
        <position position="313"/>
    </location>
    <ligand>
        <name>ATP</name>
        <dbReference type="ChEBI" id="CHEBI:30616"/>
    </ligand>
</feature>
<feature type="binding site" evidence="7">
    <location>
        <position position="13"/>
    </location>
    <ligand>
        <name>sn-glycerol 3-phosphate</name>
        <dbReference type="ChEBI" id="CHEBI:57597"/>
    </ligand>
</feature>
<dbReference type="EMBL" id="BAAAZE010000005">
    <property type="protein sequence ID" value="GAA4017027.1"/>
    <property type="molecule type" value="Genomic_DNA"/>
</dbReference>
<evidence type="ECO:0000256" key="7">
    <source>
        <dbReference type="HAMAP-Rule" id="MF_00186"/>
    </source>
</evidence>
<evidence type="ECO:0000256" key="6">
    <source>
        <dbReference type="ARBA" id="ARBA00022840"/>
    </source>
</evidence>
<comment type="caution">
    <text evidence="10">The sequence shown here is derived from an EMBL/GenBank/DDBJ whole genome shotgun (WGS) entry which is preliminary data.</text>
</comment>
<name>A0ABP7SV97_9BURK</name>
<dbReference type="RefSeq" id="WP_344762191.1">
    <property type="nucleotide sequence ID" value="NZ_BAAAZE010000005.1"/>
</dbReference>
<feature type="binding site" evidence="7">
    <location>
        <position position="14"/>
    </location>
    <ligand>
        <name>ATP</name>
        <dbReference type="ChEBI" id="CHEBI:30616"/>
    </ligand>
</feature>
<sequence length="505" mass="54426">MKTQYILAFDQGTSSSRAMLFDQMGNVVSVAQKEFRQIYPHPGWVEHNPLEIWAGQAGVASEAIAIAGVESSAIAAIGISNQRETTVVWDRATGVPVYNAIVWQDRRTADYCDALKDQGHEQMVRSKTGLQIDAYFSGSKIKWILDNVDGARERAESGKLIFGTIDSWLVWNLTQGKVHVTDVSNASRTMLFDIHKLAWDDELLALLTIPRSMLPSVRSSSEVYGTTSGSQLGAGIPIAGIAGDQQAALFGQQCTRPGMVKNTYGTGCFMVMNTGTSPIESNNKLLTTVAWQIGDEVHYALEGSIFIAGAVVQWLRDGLGIIKSSGAIDQLAQQVKDSDGLYMVPAFAGLGAPHWDPNARGSLFGATLGTSAAHVARAALDSIAYQTMDVLKAMEADAGMAVQELRVDGGATVNDLLMQFQSDILGVDVIRPKITETSALGAAYLAGLAVGYWSSMDDLQGQWQIDQRFTPSMSAPDVAQHVHGWQRAVSAAITWARAPALSQRK</sequence>
<dbReference type="Proteomes" id="UP001501353">
    <property type="component" value="Unassembled WGS sequence"/>
</dbReference>
<feature type="binding site" evidence="7">
    <location>
        <position position="84"/>
    </location>
    <ligand>
        <name>glycerol</name>
        <dbReference type="ChEBI" id="CHEBI:17754"/>
    </ligand>
</feature>
<dbReference type="PANTHER" id="PTHR10196">
    <property type="entry name" value="SUGAR KINASE"/>
    <property type="match status" value="1"/>
</dbReference>
<comment type="pathway">
    <text evidence="7">Polyol metabolism; glycerol degradation via glycerol kinase pathway; sn-glycerol 3-phosphate from glycerol: step 1/1.</text>
</comment>
<feature type="binding site" evidence="7">
    <location>
        <position position="414"/>
    </location>
    <ligand>
        <name>ADP</name>
        <dbReference type="ChEBI" id="CHEBI:456216"/>
    </ligand>
</feature>
<keyword evidence="5 7" id="KW-0319">Glycerol metabolism</keyword>
<comment type="function">
    <text evidence="7">Key enzyme in the regulation of glycerol uptake and metabolism. Catalyzes the phosphorylation of glycerol to yield sn-glycerol 3-phosphate.</text>
</comment>
<keyword evidence="11" id="KW-1185">Reference proteome</keyword>
<evidence type="ECO:0000256" key="3">
    <source>
        <dbReference type="ARBA" id="ARBA00022741"/>
    </source>
</evidence>
<feature type="binding site" evidence="7">
    <location>
        <position position="266"/>
    </location>
    <ligand>
        <name>ADP</name>
        <dbReference type="ChEBI" id="CHEBI:456216"/>
    </ligand>
</feature>
<feature type="binding site" evidence="7">
    <location>
        <position position="410"/>
    </location>
    <ligand>
        <name>ADP</name>
        <dbReference type="ChEBI" id="CHEBI:456216"/>
    </ligand>
</feature>
<dbReference type="InterPro" id="IPR018483">
    <property type="entry name" value="Carb_kinase_FGGY_CS"/>
</dbReference>
<dbReference type="CDD" id="cd07786">
    <property type="entry name" value="FGGY_EcGK_like"/>
    <property type="match status" value="1"/>
</dbReference>
<comment type="similarity">
    <text evidence="1 7">Belongs to the FGGY kinase family.</text>
</comment>
<evidence type="ECO:0000256" key="5">
    <source>
        <dbReference type="ARBA" id="ARBA00022798"/>
    </source>
</evidence>
<dbReference type="InterPro" id="IPR043129">
    <property type="entry name" value="ATPase_NBD"/>
</dbReference>
<feature type="binding site" evidence="7">
    <location>
        <position position="83"/>
    </location>
    <ligand>
        <name>glycerol</name>
        <dbReference type="ChEBI" id="CHEBI:17754"/>
    </ligand>
</feature>
<keyword evidence="4 7" id="KW-0418">Kinase</keyword>
<feature type="binding site" evidence="7">
    <location>
        <position position="266"/>
    </location>
    <ligand>
        <name>ATP</name>
        <dbReference type="ChEBI" id="CHEBI:30616"/>
    </ligand>
</feature>
<dbReference type="InterPro" id="IPR018485">
    <property type="entry name" value="FGGY_C"/>
</dbReference>
<keyword evidence="6 7" id="KW-0067">ATP-binding</keyword>
<feature type="binding site" evidence="7">
    <location>
        <position position="244"/>
    </location>
    <ligand>
        <name>glycerol</name>
        <dbReference type="ChEBI" id="CHEBI:17754"/>
    </ligand>
</feature>
<feature type="binding site" evidence="7">
    <location>
        <position position="13"/>
    </location>
    <ligand>
        <name>ATP</name>
        <dbReference type="ChEBI" id="CHEBI:30616"/>
    </ligand>
</feature>
<feature type="binding site" evidence="7">
    <location>
        <position position="309"/>
    </location>
    <ligand>
        <name>ATP</name>
        <dbReference type="ChEBI" id="CHEBI:30616"/>
    </ligand>
</feature>
<evidence type="ECO:0000256" key="1">
    <source>
        <dbReference type="ARBA" id="ARBA00009156"/>
    </source>
</evidence>
<accession>A0ABP7SV97</accession>
<feature type="binding site" evidence="7">
    <location>
        <position position="135"/>
    </location>
    <ligand>
        <name>sn-glycerol 3-phosphate</name>
        <dbReference type="ChEBI" id="CHEBI:57597"/>
    </ligand>
</feature>